<evidence type="ECO:0000256" key="1">
    <source>
        <dbReference type="SAM" id="MobiDB-lite"/>
    </source>
</evidence>
<comment type="caution">
    <text evidence="2">The sequence shown here is derived from an EMBL/GenBank/DDBJ whole genome shotgun (WGS) entry which is preliminary data.</text>
</comment>
<reference evidence="2 3" key="1">
    <citation type="journal article" date="2024" name="J Genomics">
        <title>Draft genome sequencing and assembly of Favolaschia claudopus CIRM-BRFM 2984 isolated from oak limbs.</title>
        <authorList>
            <person name="Navarro D."/>
            <person name="Drula E."/>
            <person name="Chaduli D."/>
            <person name="Cazenave R."/>
            <person name="Ahrendt S."/>
            <person name="Wang J."/>
            <person name="Lipzen A."/>
            <person name="Daum C."/>
            <person name="Barry K."/>
            <person name="Grigoriev I.V."/>
            <person name="Favel A."/>
            <person name="Rosso M.N."/>
            <person name="Martin F."/>
        </authorList>
    </citation>
    <scope>NUCLEOTIDE SEQUENCE [LARGE SCALE GENOMIC DNA]</scope>
    <source>
        <strain evidence="2 3">CIRM-BRFM 2984</strain>
    </source>
</reference>
<sequence length="315" mass="34543">MKRRRVRNVSSPPRTRLTPSTATFLPTGHPSASPPYPAPTVSSNCTARSLRTYANKFLAPTLNQFFFSEVRRAALLHVTLTAVTSPQSSHARAGSRANSFTLLFRHRASSTHDISASSSCKPVSATANRPWTGDDGGITAGLIAFLTLFDVVGPSEAVAVDEVGRMCSTCLGFLHCATREPSPLHHGFHPTDPQPRCPAAVLGATANQVPTTSVVPTPRPFCLSAKRIKPNLSLNPSHLDSSPPPASPAASRRTYNRRTRVTLPPSTTTRYATRECRPPPHRSAALTLRRRSRRHRSSSRRRRRYRNQAVLTNFW</sequence>
<evidence type="ECO:0000313" key="2">
    <source>
        <dbReference type="EMBL" id="KAK7044775.1"/>
    </source>
</evidence>
<gene>
    <name evidence="2" type="ORF">R3P38DRAFT_3177011</name>
</gene>
<dbReference type="EMBL" id="JAWWNJ010000011">
    <property type="protein sequence ID" value="KAK7044775.1"/>
    <property type="molecule type" value="Genomic_DNA"/>
</dbReference>
<name>A0AAW0D022_9AGAR</name>
<dbReference type="AlphaFoldDB" id="A0AAW0D022"/>
<feature type="region of interest" description="Disordered" evidence="1">
    <location>
        <begin position="1"/>
        <end position="41"/>
    </location>
</feature>
<organism evidence="2 3">
    <name type="scientific">Favolaschia claudopus</name>
    <dbReference type="NCBI Taxonomy" id="2862362"/>
    <lineage>
        <taxon>Eukaryota</taxon>
        <taxon>Fungi</taxon>
        <taxon>Dikarya</taxon>
        <taxon>Basidiomycota</taxon>
        <taxon>Agaricomycotina</taxon>
        <taxon>Agaricomycetes</taxon>
        <taxon>Agaricomycetidae</taxon>
        <taxon>Agaricales</taxon>
        <taxon>Marasmiineae</taxon>
        <taxon>Mycenaceae</taxon>
        <taxon>Favolaschia</taxon>
    </lineage>
</organism>
<keyword evidence="3" id="KW-1185">Reference proteome</keyword>
<evidence type="ECO:0000313" key="3">
    <source>
        <dbReference type="Proteomes" id="UP001362999"/>
    </source>
</evidence>
<feature type="compositionally biased region" description="Basic residues" evidence="1">
    <location>
        <begin position="288"/>
        <end position="304"/>
    </location>
</feature>
<accession>A0AAW0D022</accession>
<feature type="region of interest" description="Disordered" evidence="1">
    <location>
        <begin position="233"/>
        <end position="304"/>
    </location>
</feature>
<dbReference type="Proteomes" id="UP001362999">
    <property type="component" value="Unassembled WGS sequence"/>
</dbReference>
<protein>
    <submittedName>
        <fullName evidence="2">Uncharacterized protein</fullName>
    </submittedName>
</protein>
<proteinExistence type="predicted"/>